<dbReference type="OrthoDB" id="7569414at2"/>
<dbReference type="EMBL" id="BBWU01000051">
    <property type="protein sequence ID" value="GAO40756.1"/>
    <property type="molecule type" value="Genomic_DNA"/>
</dbReference>
<dbReference type="RefSeq" id="WP_046349525.1">
    <property type="nucleotide sequence ID" value="NZ_BBWU01000051.1"/>
</dbReference>
<protein>
    <submittedName>
        <fullName evidence="2">Uncharacterized protein</fullName>
    </submittedName>
</protein>
<comment type="caution">
    <text evidence="2">The sequence shown here is derived from an EMBL/GenBank/DDBJ whole genome shotgun (WGS) entry which is preliminary data.</text>
</comment>
<feature type="compositionally biased region" description="Basic and acidic residues" evidence="1">
    <location>
        <begin position="58"/>
        <end position="73"/>
    </location>
</feature>
<evidence type="ECO:0000313" key="3">
    <source>
        <dbReference type="Proteomes" id="UP000033202"/>
    </source>
</evidence>
<feature type="compositionally biased region" description="Polar residues" evidence="1">
    <location>
        <begin position="93"/>
        <end position="102"/>
    </location>
</feature>
<dbReference type="AlphaFoldDB" id="A0A0E9MTJ1"/>
<dbReference type="STRING" id="1219043.SCH01S_51_00880"/>
<reference evidence="2 3" key="1">
    <citation type="submission" date="2015-04" db="EMBL/GenBank/DDBJ databases">
        <title>Whole genome shotgun sequence of Sphingomonas changbaiensis NBRC 104936.</title>
        <authorList>
            <person name="Katano-Makiyama Y."/>
            <person name="Hosoyama A."/>
            <person name="Hashimoto M."/>
            <person name="Noguchi M."/>
            <person name="Tsuchikane K."/>
            <person name="Ohji S."/>
            <person name="Yamazoe A."/>
            <person name="Ichikawa N."/>
            <person name="Kimura A."/>
            <person name="Fujita N."/>
        </authorList>
    </citation>
    <scope>NUCLEOTIDE SEQUENCE [LARGE SCALE GENOMIC DNA]</scope>
    <source>
        <strain evidence="2 3">NBRC 104936</strain>
    </source>
</reference>
<organism evidence="2 3">
    <name type="scientific">Sphingomonas changbaiensis NBRC 104936</name>
    <dbReference type="NCBI Taxonomy" id="1219043"/>
    <lineage>
        <taxon>Bacteria</taxon>
        <taxon>Pseudomonadati</taxon>
        <taxon>Pseudomonadota</taxon>
        <taxon>Alphaproteobacteria</taxon>
        <taxon>Sphingomonadales</taxon>
        <taxon>Sphingomonadaceae</taxon>
        <taxon>Sphingomonas</taxon>
    </lineage>
</organism>
<evidence type="ECO:0000313" key="2">
    <source>
        <dbReference type="EMBL" id="GAO40756.1"/>
    </source>
</evidence>
<accession>A0A0E9MTJ1</accession>
<evidence type="ECO:0000256" key="1">
    <source>
        <dbReference type="SAM" id="MobiDB-lite"/>
    </source>
</evidence>
<dbReference type="Proteomes" id="UP000033202">
    <property type="component" value="Unassembled WGS sequence"/>
</dbReference>
<keyword evidence="3" id="KW-1185">Reference proteome</keyword>
<feature type="region of interest" description="Disordered" evidence="1">
    <location>
        <begin position="42"/>
        <end position="102"/>
    </location>
</feature>
<gene>
    <name evidence="2" type="ORF">SCH01S_51_00880</name>
</gene>
<name>A0A0E9MTJ1_9SPHN</name>
<sequence length="102" mass="10453">MAKKKNKKAKRTSSSTGTIAAVIAGGLGLVGLVAFARRSRGLGATEGGSSAADLALDQPHHGPGDRANMDFRPDPTAPVPKDRRDALAPATLPNPNNVEPAM</sequence>
<proteinExistence type="predicted"/>